<feature type="binding site" description="axial binding residue" evidence="8">
    <location>
        <position position="435"/>
    </location>
    <ligand>
        <name>heme</name>
        <dbReference type="ChEBI" id="CHEBI:30413"/>
    </ligand>
    <ligandPart>
        <name>Fe</name>
        <dbReference type="ChEBI" id="CHEBI:18248"/>
    </ligandPart>
</feature>
<evidence type="ECO:0000256" key="9">
    <source>
        <dbReference type="RuleBase" id="RU000461"/>
    </source>
</evidence>
<keyword evidence="12" id="KW-1185">Reference proteome</keyword>
<dbReference type="InterPro" id="IPR001128">
    <property type="entry name" value="Cyt_P450"/>
</dbReference>
<sequence length="480" mass="55656">MDVITALVLLIVVLVYLSRPNPDRKRTLNMLSKFPRPPWYPIVGCVGPFIFQPRNLHLQLTYERLKKYNGCYLSWIGQVPVVNTALPQHAEVILNNTKHLDKSFMYKFVHPWLGTGLLTSTGQKWHSHRKMITPTFHFTILSSFVEVFSEKKIGNQGFDVYPYITKCALDIICETAMGTTIEAQEKPDSSYVRAIYDMGQLVMQRIVRPWLHPDFLYHLTPQSVRYRECLKLLHNFTDQVIRERRAQHSNSSIQLEEDNLGRKHRVAFLDMLLEASDNGTKLTDHEIREEVDTFMFEGHDTTSAGMGWAIYLLGLHPDIQDKVHEELDNIFQGSDRAPSMKDLNEMKYLERVIKEALRLYPSVPGYGRIVSEDLELGEYTVPAGTTVNIHVYALHLNSQHFPNPEKFDPDRFLPERVLNRHPYAYIPFSAGPRNCIGQKFALLEEKTLLSYILRNYKIKSLEKRGNIRLIGEMILRTQLR</sequence>
<dbReference type="PRINTS" id="PR00463">
    <property type="entry name" value="EP450I"/>
</dbReference>
<dbReference type="PANTHER" id="PTHR24291">
    <property type="entry name" value="CYTOCHROME P450 FAMILY 4"/>
    <property type="match status" value="1"/>
</dbReference>
<evidence type="ECO:0008006" key="13">
    <source>
        <dbReference type="Google" id="ProtNLM"/>
    </source>
</evidence>
<dbReference type="Gene3D" id="1.10.630.10">
    <property type="entry name" value="Cytochrome P450"/>
    <property type="match status" value="1"/>
</dbReference>
<reference evidence="11" key="2">
    <citation type="submission" date="2023-05" db="EMBL/GenBank/DDBJ databases">
        <authorList>
            <person name="Fouks B."/>
        </authorList>
    </citation>
    <scope>NUCLEOTIDE SEQUENCE</scope>
    <source>
        <strain evidence="11">Stay&amp;Tobe</strain>
        <tissue evidence="11">Testes</tissue>
    </source>
</reference>
<keyword evidence="3 8" id="KW-0349">Heme</keyword>
<comment type="cofactor">
    <cofactor evidence="1 8">
        <name>heme</name>
        <dbReference type="ChEBI" id="CHEBI:30413"/>
    </cofactor>
</comment>
<comment type="similarity">
    <text evidence="2 9">Belongs to the cytochrome P450 family.</text>
</comment>
<evidence type="ECO:0000313" key="12">
    <source>
        <dbReference type="Proteomes" id="UP001233999"/>
    </source>
</evidence>
<dbReference type="PRINTS" id="PR00385">
    <property type="entry name" value="P450"/>
</dbReference>
<dbReference type="InterPro" id="IPR050196">
    <property type="entry name" value="Cytochrome_P450_Monoox"/>
</dbReference>
<dbReference type="SUPFAM" id="SSF48264">
    <property type="entry name" value="Cytochrome P450"/>
    <property type="match status" value="1"/>
</dbReference>
<organism evidence="11 12">
    <name type="scientific">Diploptera punctata</name>
    <name type="common">Pacific beetle cockroach</name>
    <dbReference type="NCBI Taxonomy" id="6984"/>
    <lineage>
        <taxon>Eukaryota</taxon>
        <taxon>Metazoa</taxon>
        <taxon>Ecdysozoa</taxon>
        <taxon>Arthropoda</taxon>
        <taxon>Hexapoda</taxon>
        <taxon>Insecta</taxon>
        <taxon>Pterygota</taxon>
        <taxon>Neoptera</taxon>
        <taxon>Polyneoptera</taxon>
        <taxon>Dictyoptera</taxon>
        <taxon>Blattodea</taxon>
        <taxon>Blaberoidea</taxon>
        <taxon>Blaberidae</taxon>
        <taxon>Diplopterinae</taxon>
        <taxon>Diploptera</taxon>
    </lineage>
</organism>
<evidence type="ECO:0000313" key="11">
    <source>
        <dbReference type="EMBL" id="KAJ9577301.1"/>
    </source>
</evidence>
<evidence type="ECO:0000256" key="8">
    <source>
        <dbReference type="PIRSR" id="PIRSR602401-1"/>
    </source>
</evidence>
<dbReference type="GO" id="GO:0004497">
    <property type="term" value="F:monooxygenase activity"/>
    <property type="evidence" value="ECO:0007669"/>
    <property type="project" value="UniProtKB-KW"/>
</dbReference>
<evidence type="ECO:0000256" key="3">
    <source>
        <dbReference type="ARBA" id="ARBA00022617"/>
    </source>
</evidence>
<feature type="non-terminal residue" evidence="11">
    <location>
        <position position="1"/>
    </location>
</feature>
<dbReference type="GO" id="GO:0005506">
    <property type="term" value="F:iron ion binding"/>
    <property type="evidence" value="ECO:0007669"/>
    <property type="project" value="InterPro"/>
</dbReference>
<protein>
    <recommendedName>
        <fullName evidence="13">Cytochrome P450</fullName>
    </recommendedName>
</protein>
<dbReference type="GO" id="GO:0020037">
    <property type="term" value="F:heme binding"/>
    <property type="evidence" value="ECO:0007669"/>
    <property type="project" value="InterPro"/>
</dbReference>
<dbReference type="GO" id="GO:0016705">
    <property type="term" value="F:oxidoreductase activity, acting on paired donors, with incorporation or reduction of molecular oxygen"/>
    <property type="evidence" value="ECO:0007669"/>
    <property type="project" value="InterPro"/>
</dbReference>
<dbReference type="AlphaFoldDB" id="A0AAD8E588"/>
<dbReference type="Proteomes" id="UP001233999">
    <property type="component" value="Unassembled WGS sequence"/>
</dbReference>
<dbReference type="InterPro" id="IPR002401">
    <property type="entry name" value="Cyt_P450_E_grp-I"/>
</dbReference>
<name>A0AAD8E588_DIPPU</name>
<feature type="signal peptide" evidence="10">
    <location>
        <begin position="1"/>
        <end position="20"/>
    </location>
</feature>
<dbReference type="InterPro" id="IPR017972">
    <property type="entry name" value="Cyt_P450_CS"/>
</dbReference>
<proteinExistence type="inferred from homology"/>
<keyword evidence="6 8" id="KW-0408">Iron</keyword>
<reference evidence="11" key="1">
    <citation type="journal article" date="2023" name="IScience">
        <title>Live-bearing cockroach genome reveals convergent evolutionary mechanisms linked to viviparity in insects and beyond.</title>
        <authorList>
            <person name="Fouks B."/>
            <person name="Harrison M.C."/>
            <person name="Mikhailova A.A."/>
            <person name="Marchal E."/>
            <person name="English S."/>
            <person name="Carruthers M."/>
            <person name="Jennings E.C."/>
            <person name="Chiamaka E.L."/>
            <person name="Frigard R.A."/>
            <person name="Pippel M."/>
            <person name="Attardo G.M."/>
            <person name="Benoit J.B."/>
            <person name="Bornberg-Bauer E."/>
            <person name="Tobe S.S."/>
        </authorList>
    </citation>
    <scope>NUCLEOTIDE SEQUENCE</scope>
    <source>
        <strain evidence="11">Stay&amp;Tobe</strain>
    </source>
</reference>
<feature type="chain" id="PRO_5042008464" description="Cytochrome P450" evidence="10">
    <location>
        <begin position="21"/>
        <end position="480"/>
    </location>
</feature>
<keyword evidence="5 9" id="KW-0560">Oxidoreductase</keyword>
<comment type="caution">
    <text evidence="11">The sequence shown here is derived from an EMBL/GenBank/DDBJ whole genome shotgun (WGS) entry which is preliminary data.</text>
</comment>
<evidence type="ECO:0000256" key="6">
    <source>
        <dbReference type="ARBA" id="ARBA00023004"/>
    </source>
</evidence>
<dbReference type="InterPro" id="IPR036396">
    <property type="entry name" value="Cyt_P450_sf"/>
</dbReference>
<evidence type="ECO:0000256" key="4">
    <source>
        <dbReference type="ARBA" id="ARBA00022723"/>
    </source>
</evidence>
<evidence type="ECO:0000256" key="5">
    <source>
        <dbReference type="ARBA" id="ARBA00023002"/>
    </source>
</evidence>
<evidence type="ECO:0000256" key="7">
    <source>
        <dbReference type="ARBA" id="ARBA00023033"/>
    </source>
</evidence>
<dbReference type="Pfam" id="PF00067">
    <property type="entry name" value="p450"/>
    <property type="match status" value="1"/>
</dbReference>
<keyword evidence="10" id="KW-0732">Signal</keyword>
<evidence type="ECO:0000256" key="1">
    <source>
        <dbReference type="ARBA" id="ARBA00001971"/>
    </source>
</evidence>
<gene>
    <name evidence="11" type="ORF">L9F63_006140</name>
</gene>
<keyword evidence="4 8" id="KW-0479">Metal-binding</keyword>
<evidence type="ECO:0000256" key="10">
    <source>
        <dbReference type="SAM" id="SignalP"/>
    </source>
</evidence>
<accession>A0AAD8E588</accession>
<dbReference type="PANTHER" id="PTHR24291:SF209">
    <property type="entry name" value="CYTOCHROME P450-LIKE PROTEIN"/>
    <property type="match status" value="1"/>
</dbReference>
<evidence type="ECO:0000256" key="2">
    <source>
        <dbReference type="ARBA" id="ARBA00010617"/>
    </source>
</evidence>
<dbReference type="PROSITE" id="PS00086">
    <property type="entry name" value="CYTOCHROME_P450"/>
    <property type="match status" value="1"/>
</dbReference>
<keyword evidence="7 9" id="KW-0503">Monooxygenase</keyword>
<dbReference type="EMBL" id="JASPKZ010009367">
    <property type="protein sequence ID" value="KAJ9577301.1"/>
    <property type="molecule type" value="Genomic_DNA"/>
</dbReference>